<organism evidence="2 3">
    <name type="scientific">Escherichia coli</name>
    <dbReference type="NCBI Taxonomy" id="562"/>
    <lineage>
        <taxon>Bacteria</taxon>
        <taxon>Pseudomonadati</taxon>
        <taxon>Pseudomonadota</taxon>
        <taxon>Gammaproteobacteria</taxon>
        <taxon>Enterobacterales</taxon>
        <taxon>Enterobacteriaceae</taxon>
        <taxon>Escherichia</taxon>
    </lineage>
</organism>
<protein>
    <submittedName>
        <fullName evidence="2">Uncharacterized protein</fullName>
    </submittedName>
</protein>
<sequence length="105" mass="12281">MSVKITGLDKMQKQLKEVERATEALNGSYDVHFDANDPVSIENAIQEAYSMVYERASGYATNPMVSPLIEHMKENLRQQILDRAEQQRQDEPPRESWRLNFLRKR</sequence>
<name>A0A2X7KH72_ECOLX</name>
<dbReference type="AlphaFoldDB" id="A0A2X7KH72"/>
<feature type="region of interest" description="Disordered" evidence="1">
    <location>
        <begin position="82"/>
        <end position="105"/>
    </location>
</feature>
<feature type="compositionally biased region" description="Basic and acidic residues" evidence="1">
    <location>
        <begin position="82"/>
        <end position="97"/>
    </location>
</feature>
<evidence type="ECO:0000256" key="1">
    <source>
        <dbReference type="SAM" id="MobiDB-lite"/>
    </source>
</evidence>
<proteinExistence type="predicted"/>
<evidence type="ECO:0000313" key="2">
    <source>
        <dbReference type="EMBL" id="SQP89671.1"/>
    </source>
</evidence>
<dbReference type="RefSeq" id="WP_089566347.1">
    <property type="nucleotide sequence ID" value="NZ_JAQFJS010000088.1"/>
</dbReference>
<reference evidence="2 3" key="1">
    <citation type="submission" date="2018-06" db="EMBL/GenBank/DDBJ databases">
        <authorList>
            <consortium name="Pathogen Informatics"/>
            <person name="Doyle S."/>
        </authorList>
    </citation>
    <scope>NUCLEOTIDE SEQUENCE [LARGE SCALE GENOMIC DNA]</scope>
    <source>
        <strain evidence="2 3">VREC0535</strain>
    </source>
</reference>
<dbReference type="Proteomes" id="UP000250671">
    <property type="component" value="Unassembled WGS sequence"/>
</dbReference>
<dbReference type="EMBL" id="UCZA01000054">
    <property type="protein sequence ID" value="SQP89671.1"/>
    <property type="molecule type" value="Genomic_DNA"/>
</dbReference>
<accession>A0A2X7KH72</accession>
<gene>
    <name evidence="2" type="ORF">SAMEA3752557_05322</name>
</gene>
<evidence type="ECO:0000313" key="3">
    <source>
        <dbReference type="Proteomes" id="UP000250671"/>
    </source>
</evidence>